<dbReference type="SUPFAM" id="SSF51735">
    <property type="entry name" value="NAD(P)-binding Rossmann-fold domains"/>
    <property type="match status" value="1"/>
</dbReference>
<organism evidence="3 4">
    <name type="scientific">Streptomyces badius</name>
    <dbReference type="NCBI Taxonomy" id="1941"/>
    <lineage>
        <taxon>Bacteria</taxon>
        <taxon>Bacillati</taxon>
        <taxon>Actinomycetota</taxon>
        <taxon>Actinomycetes</taxon>
        <taxon>Kitasatosporales</taxon>
        <taxon>Streptomycetaceae</taxon>
        <taxon>Streptomyces</taxon>
    </lineage>
</organism>
<keyword evidence="1" id="KW-0560">Oxidoreductase</keyword>
<comment type="caution">
    <text evidence="3">The sequence shown here is derived from an EMBL/GenBank/DDBJ whole genome shotgun (WGS) entry which is preliminary data.</text>
</comment>
<gene>
    <name evidence="3" type="ORF">GCM10010253_11580</name>
</gene>
<accession>A0ABQ2ST16</accession>
<dbReference type="PANTHER" id="PTHR11695">
    <property type="entry name" value="ALCOHOL DEHYDROGENASE RELATED"/>
    <property type="match status" value="1"/>
</dbReference>
<dbReference type="InterPro" id="IPR002364">
    <property type="entry name" value="Quin_OxRdtase/zeta-crystal_CS"/>
</dbReference>
<feature type="domain" description="Enoyl reductase (ER)" evidence="2">
    <location>
        <begin position="36"/>
        <end position="326"/>
    </location>
</feature>
<protein>
    <submittedName>
        <fullName evidence="3">NADPH:quinone reductase</fullName>
    </submittedName>
</protein>
<evidence type="ECO:0000256" key="1">
    <source>
        <dbReference type="ARBA" id="ARBA00023002"/>
    </source>
</evidence>
<name>A0ABQ2ST16_STRBA</name>
<dbReference type="Pfam" id="PF13602">
    <property type="entry name" value="ADH_zinc_N_2"/>
    <property type="match status" value="1"/>
</dbReference>
<dbReference type="EMBL" id="BMSZ01000002">
    <property type="protein sequence ID" value="GGS39519.1"/>
    <property type="molecule type" value="Genomic_DNA"/>
</dbReference>
<reference evidence="4" key="1">
    <citation type="journal article" date="2019" name="Int. J. Syst. Evol. Microbiol.">
        <title>The Global Catalogue of Microorganisms (GCM) 10K type strain sequencing project: providing services to taxonomists for standard genome sequencing and annotation.</title>
        <authorList>
            <consortium name="The Broad Institute Genomics Platform"/>
            <consortium name="The Broad Institute Genome Sequencing Center for Infectious Disease"/>
            <person name="Wu L."/>
            <person name="Ma J."/>
        </authorList>
    </citation>
    <scope>NUCLEOTIDE SEQUENCE [LARGE SCALE GENOMIC DNA]</scope>
    <source>
        <strain evidence="4">JCM 4350</strain>
    </source>
</reference>
<dbReference type="InterPro" id="IPR011032">
    <property type="entry name" value="GroES-like_sf"/>
</dbReference>
<sequence length="328" mass="34673">MGSVRTAHGRRRQRCRLVPAPLEQPVMRAVTISRHGDESVLELTEQPVPAPADGQLLIQVRAAGVNPVDWKFREGAVGTDRRFPLGMGWDVAGTVVATTTADGPAVGDEVYGMLPLPYAGAYQEFAVLSVSAVAAKPVALSFAQAAAVPLAALTAWQSLDAAQVTAGQRVLIHGGAGGVGHFAVQLAKARGAHVTATASPRNLGFLRRLGVDEPLDRTAHDQPGIEPVDVVIDTVGGRTQQESWRLLRPGGALITLPEPIDERYRIPGITARRVIVAPDGEALRRIGQLIDSGAVQVEVQDALPLEKAAEAQLISRTGQVRGKLVLSL</sequence>
<dbReference type="Gene3D" id="3.90.180.10">
    <property type="entry name" value="Medium-chain alcohol dehydrogenases, catalytic domain"/>
    <property type="match status" value="1"/>
</dbReference>
<dbReference type="SMART" id="SM00829">
    <property type="entry name" value="PKS_ER"/>
    <property type="match status" value="1"/>
</dbReference>
<dbReference type="InterPro" id="IPR020843">
    <property type="entry name" value="ER"/>
</dbReference>
<dbReference type="InterPro" id="IPR050700">
    <property type="entry name" value="YIM1/Zinc_Alcohol_DH_Fams"/>
</dbReference>
<dbReference type="PROSITE" id="PS01162">
    <property type="entry name" value="QOR_ZETA_CRYSTAL"/>
    <property type="match status" value="1"/>
</dbReference>
<dbReference type="PANTHER" id="PTHR11695:SF294">
    <property type="entry name" value="RETICULON-4-INTERACTING PROTEIN 1, MITOCHONDRIAL"/>
    <property type="match status" value="1"/>
</dbReference>
<dbReference type="Proteomes" id="UP000659767">
    <property type="component" value="Unassembled WGS sequence"/>
</dbReference>
<dbReference type="Pfam" id="PF08240">
    <property type="entry name" value="ADH_N"/>
    <property type="match status" value="1"/>
</dbReference>
<dbReference type="CDD" id="cd05289">
    <property type="entry name" value="MDR_like_2"/>
    <property type="match status" value="1"/>
</dbReference>
<dbReference type="Gene3D" id="3.40.50.720">
    <property type="entry name" value="NAD(P)-binding Rossmann-like Domain"/>
    <property type="match status" value="1"/>
</dbReference>
<dbReference type="SUPFAM" id="SSF50129">
    <property type="entry name" value="GroES-like"/>
    <property type="match status" value="1"/>
</dbReference>
<evidence type="ECO:0000259" key="2">
    <source>
        <dbReference type="SMART" id="SM00829"/>
    </source>
</evidence>
<evidence type="ECO:0000313" key="4">
    <source>
        <dbReference type="Proteomes" id="UP000659767"/>
    </source>
</evidence>
<keyword evidence="4" id="KW-1185">Reference proteome</keyword>
<dbReference type="InterPro" id="IPR013154">
    <property type="entry name" value="ADH-like_N"/>
</dbReference>
<proteinExistence type="predicted"/>
<evidence type="ECO:0000313" key="3">
    <source>
        <dbReference type="EMBL" id="GGS39519.1"/>
    </source>
</evidence>
<dbReference type="InterPro" id="IPR036291">
    <property type="entry name" value="NAD(P)-bd_dom_sf"/>
</dbReference>